<accession>A0ABT0FN14</accession>
<feature type="transmembrane region" description="Helical" evidence="6">
    <location>
        <begin position="218"/>
        <end position="241"/>
    </location>
</feature>
<feature type="transmembrane region" description="Helical" evidence="6">
    <location>
        <begin position="97"/>
        <end position="115"/>
    </location>
</feature>
<reference evidence="7 8" key="1">
    <citation type="submission" date="2022-04" db="EMBL/GenBank/DDBJ databases">
        <title>Genome draft of Actinomadura sp. ATCC 31491.</title>
        <authorList>
            <person name="Shi X."/>
            <person name="Du Y."/>
        </authorList>
    </citation>
    <scope>NUCLEOTIDE SEQUENCE [LARGE SCALE GENOMIC DNA]</scope>
    <source>
        <strain evidence="7 8">ATCC 31491</strain>
    </source>
</reference>
<dbReference type="SUPFAM" id="SSF103473">
    <property type="entry name" value="MFS general substrate transporter"/>
    <property type="match status" value="1"/>
</dbReference>
<keyword evidence="5 6" id="KW-0472">Membrane</keyword>
<feature type="transmembrane region" description="Helical" evidence="6">
    <location>
        <begin position="301"/>
        <end position="321"/>
    </location>
</feature>
<gene>
    <name evidence="7" type="ORF">MF672_008075</name>
</gene>
<evidence type="ECO:0000313" key="8">
    <source>
        <dbReference type="Proteomes" id="UP001317259"/>
    </source>
</evidence>
<dbReference type="PANTHER" id="PTHR23513">
    <property type="entry name" value="INTEGRAL MEMBRANE EFFLUX PROTEIN-RELATED"/>
    <property type="match status" value="1"/>
</dbReference>
<dbReference type="InterPro" id="IPR022324">
    <property type="entry name" value="Bacilysin_exporter_BacE_put"/>
</dbReference>
<feature type="transmembrane region" description="Helical" evidence="6">
    <location>
        <begin position="367"/>
        <end position="386"/>
    </location>
</feature>
<dbReference type="Pfam" id="PF07690">
    <property type="entry name" value="MFS_1"/>
    <property type="match status" value="1"/>
</dbReference>
<dbReference type="InterPro" id="IPR036259">
    <property type="entry name" value="MFS_trans_sf"/>
</dbReference>
<evidence type="ECO:0000313" key="7">
    <source>
        <dbReference type="EMBL" id="MCK2213743.1"/>
    </source>
</evidence>
<dbReference type="InterPro" id="IPR011701">
    <property type="entry name" value="MFS"/>
</dbReference>
<feature type="transmembrane region" description="Helical" evidence="6">
    <location>
        <begin position="164"/>
        <end position="186"/>
    </location>
</feature>
<dbReference type="PRINTS" id="PR01988">
    <property type="entry name" value="EXPORTERBACE"/>
</dbReference>
<evidence type="ECO:0000256" key="4">
    <source>
        <dbReference type="ARBA" id="ARBA00022989"/>
    </source>
</evidence>
<evidence type="ECO:0000256" key="3">
    <source>
        <dbReference type="ARBA" id="ARBA00022692"/>
    </source>
</evidence>
<dbReference type="RefSeq" id="WP_242371793.1">
    <property type="nucleotide sequence ID" value="NZ_JAKRKC020000001.1"/>
</dbReference>
<feature type="transmembrane region" description="Helical" evidence="6">
    <location>
        <begin position="9"/>
        <end position="32"/>
    </location>
</feature>
<feature type="transmembrane region" description="Helical" evidence="6">
    <location>
        <begin position="72"/>
        <end position="91"/>
    </location>
</feature>
<dbReference type="Proteomes" id="UP001317259">
    <property type="component" value="Unassembled WGS sequence"/>
</dbReference>
<evidence type="ECO:0000256" key="5">
    <source>
        <dbReference type="ARBA" id="ARBA00023136"/>
    </source>
</evidence>
<dbReference type="EMBL" id="JAKRKC020000001">
    <property type="protein sequence ID" value="MCK2213743.1"/>
    <property type="molecule type" value="Genomic_DNA"/>
</dbReference>
<dbReference type="CDD" id="cd06173">
    <property type="entry name" value="MFS_MefA_like"/>
    <property type="match status" value="1"/>
</dbReference>
<evidence type="ECO:0000256" key="1">
    <source>
        <dbReference type="ARBA" id="ARBA00004651"/>
    </source>
</evidence>
<feature type="transmembrane region" description="Helical" evidence="6">
    <location>
        <begin position="274"/>
        <end position="295"/>
    </location>
</feature>
<evidence type="ECO:0000256" key="6">
    <source>
        <dbReference type="SAM" id="Phobius"/>
    </source>
</evidence>
<proteinExistence type="predicted"/>
<keyword evidence="3 6" id="KW-0812">Transmembrane</keyword>
<feature type="transmembrane region" description="Helical" evidence="6">
    <location>
        <begin position="342"/>
        <end position="361"/>
    </location>
</feature>
<keyword evidence="8" id="KW-1185">Reference proteome</keyword>
<evidence type="ECO:0000256" key="2">
    <source>
        <dbReference type="ARBA" id="ARBA00022475"/>
    </source>
</evidence>
<organism evidence="7 8">
    <name type="scientific">Actinomadura luzonensis</name>
    <dbReference type="NCBI Taxonomy" id="2805427"/>
    <lineage>
        <taxon>Bacteria</taxon>
        <taxon>Bacillati</taxon>
        <taxon>Actinomycetota</taxon>
        <taxon>Actinomycetes</taxon>
        <taxon>Streptosporangiales</taxon>
        <taxon>Thermomonosporaceae</taxon>
        <taxon>Actinomadura</taxon>
    </lineage>
</organism>
<keyword evidence="2" id="KW-1003">Cell membrane</keyword>
<dbReference type="PANTHER" id="PTHR23513:SF6">
    <property type="entry name" value="MAJOR FACILITATOR SUPERFAMILY ASSOCIATED DOMAIN-CONTAINING PROTEIN"/>
    <property type="match status" value="1"/>
</dbReference>
<keyword evidence="4 6" id="KW-1133">Transmembrane helix</keyword>
<protein>
    <submittedName>
        <fullName evidence="7">MFS transporter</fullName>
    </submittedName>
</protein>
<dbReference type="Gene3D" id="1.20.1250.20">
    <property type="entry name" value="MFS general substrate transporter like domains"/>
    <property type="match status" value="1"/>
</dbReference>
<sequence>MPRADFARFWAAQAISGVGSQITVLALPILALNTLGVTPWELGLLNALQFAPLVLFTLVAGMLVDRHAPRPVLIWGNALAGVVLLALPALWTADLLSFWMVCVAGFLLGAFRVGIDVSVHSYPPYILSQDALVTANARLGVTYAATEVAGPGLAGLVLQLVRPAVALAADAVSYLVAAVLVSRTVVVRQHRRPARFRFADVLGGFAPAFRDPYLRAMVLLSSWFNLWGSAISTALMVYAVREARLDVRVIGLCLTVGGLGGLLGSAAAPRVGRIIGVGMTLRVSILVTLGGWFLIPWGGGAVLLCAGLAVQTFGDGLYNVFAMSLRQTVAEPERLGRINACYRLLSHGGIPLGALVAGLLMDVLSARQVLLVAACAATAGSVPLLLSRVFAVRDIESLAAARG</sequence>
<feature type="transmembrane region" description="Helical" evidence="6">
    <location>
        <begin position="136"/>
        <end position="158"/>
    </location>
</feature>
<feature type="transmembrane region" description="Helical" evidence="6">
    <location>
        <begin position="247"/>
        <end position="267"/>
    </location>
</feature>
<comment type="caution">
    <text evidence="7">The sequence shown here is derived from an EMBL/GenBank/DDBJ whole genome shotgun (WGS) entry which is preliminary data.</text>
</comment>
<feature type="transmembrane region" description="Helical" evidence="6">
    <location>
        <begin position="44"/>
        <end position="65"/>
    </location>
</feature>
<comment type="subcellular location">
    <subcellularLocation>
        <location evidence="1">Cell membrane</location>
        <topology evidence="1">Multi-pass membrane protein</topology>
    </subcellularLocation>
</comment>
<name>A0ABT0FN14_9ACTN</name>